<gene>
    <name evidence="8" type="primary">ywqD_3</name>
    <name evidence="8" type="ORF">SV7mr_36850</name>
</gene>
<dbReference type="InterPro" id="IPR005702">
    <property type="entry name" value="Wzc-like_C"/>
</dbReference>
<keyword evidence="6" id="KW-0472">Membrane</keyword>
<keyword evidence="5" id="KW-0829">Tyrosine-protein kinase</keyword>
<sequence length="702" mass="76903">MDDLDKIETSQAIGLGLILQTARRHLLWVLPTGFVLCTLVFLLLHDWKVDRYQASHWVEIAPNHVAFSDVRARGGSDAKGEEALLKSPMVLESVLAQPFIKELKPTTDGGPRNLAYLVENVALTSKGAQGRYAISFIDNDPVAAKQLSDAIAESFMAVRTLLDSTQLSNVRESLRPAISEWESTVLNQQERLQLAARSAGIPLDELTQQREFLASLKRAHMDATMQLKAVQQELSSLPDADLSDSEGVRVAELEDGEATDLTRLRAGLVAEKHRIIVEDSENVFKEGLVRIEAKIRDIDEQLSLRKAQASLEAETVLRDKAGKAAKQQIADLELRIKTLNDGINAEKARLAGEQSKWNAIQFELDNVEVSKDVLISLRRREAALKTEGGYKDVVSSLASASLPETPLENSNTKRQLLAYPLVFAALFGLGLTVEVFSQRFSRARNVTEITQLSLLGELAKFPRWGSRSGRQFYERSVMALAVRLGCLKVLSAGKVVGVVSGVSGEGKSTVTFGLACMLGHSKHLKVLVIDADVRKPSLHSLFDVSNEVGLVDVLMQRSELDDAIVAVGKLDFLPAGRLSAPPFGIFSEGNVSGFIDSLREHYDLILVDTSPLNLTPETMLVAESFDHAIVSFMRDKSRAAYAAKMLDKLELLGSNVVGAVFSGTPIREYKYQYGSYYYYGGKKAIEMPVSKDACSGIGSVPS</sequence>
<keyword evidence="3 8" id="KW-0418">Kinase</keyword>
<evidence type="ECO:0000256" key="3">
    <source>
        <dbReference type="ARBA" id="ARBA00022777"/>
    </source>
</evidence>
<dbReference type="SUPFAM" id="SSF52540">
    <property type="entry name" value="P-loop containing nucleoside triphosphate hydrolases"/>
    <property type="match status" value="1"/>
</dbReference>
<keyword evidence="6" id="KW-1133">Transmembrane helix</keyword>
<dbReference type="Proteomes" id="UP000315003">
    <property type="component" value="Chromosome"/>
</dbReference>
<evidence type="ECO:0000256" key="1">
    <source>
        <dbReference type="ARBA" id="ARBA00022679"/>
    </source>
</evidence>
<accession>A0A517SYL7</accession>
<reference evidence="8 9" key="1">
    <citation type="submission" date="2019-02" db="EMBL/GenBank/DDBJ databases">
        <title>Deep-cultivation of Planctomycetes and their phenomic and genomic characterization uncovers novel biology.</title>
        <authorList>
            <person name="Wiegand S."/>
            <person name="Jogler M."/>
            <person name="Boedeker C."/>
            <person name="Pinto D."/>
            <person name="Vollmers J."/>
            <person name="Rivas-Marin E."/>
            <person name="Kohn T."/>
            <person name="Peeters S.H."/>
            <person name="Heuer A."/>
            <person name="Rast P."/>
            <person name="Oberbeckmann S."/>
            <person name="Bunk B."/>
            <person name="Jeske O."/>
            <person name="Meyerdierks A."/>
            <person name="Storesund J.E."/>
            <person name="Kallscheuer N."/>
            <person name="Luecker S."/>
            <person name="Lage O.M."/>
            <person name="Pohl T."/>
            <person name="Merkel B.J."/>
            <person name="Hornburger P."/>
            <person name="Mueller R.-W."/>
            <person name="Bruemmer F."/>
            <person name="Labrenz M."/>
            <person name="Spormann A.M."/>
            <person name="Op den Camp H."/>
            <person name="Overmann J."/>
            <person name="Amann R."/>
            <person name="Jetten M.S.M."/>
            <person name="Mascher T."/>
            <person name="Medema M.H."/>
            <person name="Devos D.P."/>
            <person name="Kaster A.-K."/>
            <person name="Ovreas L."/>
            <person name="Rohde M."/>
            <person name="Galperin M.Y."/>
            <person name="Jogler C."/>
        </authorList>
    </citation>
    <scope>NUCLEOTIDE SEQUENCE [LARGE SCALE GENOMIC DNA]</scope>
    <source>
        <strain evidence="8 9">SV_7m_r</strain>
    </source>
</reference>
<proteinExistence type="predicted"/>
<dbReference type="OrthoDB" id="9775724at2"/>
<keyword evidence="2" id="KW-0547">Nucleotide-binding</keyword>
<dbReference type="PANTHER" id="PTHR32309">
    <property type="entry name" value="TYROSINE-PROTEIN KINASE"/>
    <property type="match status" value="1"/>
</dbReference>
<name>A0A517SYL7_9BACT</name>
<evidence type="ECO:0000313" key="8">
    <source>
        <dbReference type="EMBL" id="QDT61153.1"/>
    </source>
</evidence>
<dbReference type="GO" id="GO:0004715">
    <property type="term" value="F:non-membrane spanning protein tyrosine kinase activity"/>
    <property type="evidence" value="ECO:0007669"/>
    <property type="project" value="UniProtKB-EC"/>
</dbReference>
<keyword evidence="6" id="KW-0812">Transmembrane</keyword>
<evidence type="ECO:0000256" key="5">
    <source>
        <dbReference type="ARBA" id="ARBA00023137"/>
    </source>
</evidence>
<dbReference type="RefSeq" id="WP_145274911.1">
    <property type="nucleotide sequence ID" value="NZ_CP036272.1"/>
</dbReference>
<dbReference type="GO" id="GO:0005524">
    <property type="term" value="F:ATP binding"/>
    <property type="evidence" value="ECO:0007669"/>
    <property type="project" value="UniProtKB-KW"/>
</dbReference>
<dbReference type="InterPro" id="IPR025669">
    <property type="entry name" value="AAA_dom"/>
</dbReference>
<protein>
    <submittedName>
        <fullName evidence="8">Tyrosine-protein kinase YwqD</fullName>
        <ecNumber evidence="8">2.7.10.2</ecNumber>
    </submittedName>
</protein>
<dbReference type="CDD" id="cd05387">
    <property type="entry name" value="BY-kinase"/>
    <property type="match status" value="1"/>
</dbReference>
<evidence type="ECO:0000259" key="7">
    <source>
        <dbReference type="Pfam" id="PF13614"/>
    </source>
</evidence>
<feature type="transmembrane region" description="Helical" evidence="6">
    <location>
        <begin position="25"/>
        <end position="44"/>
    </location>
</feature>
<evidence type="ECO:0000256" key="4">
    <source>
        <dbReference type="ARBA" id="ARBA00022840"/>
    </source>
</evidence>
<dbReference type="EC" id="2.7.10.2" evidence="8"/>
<dbReference type="InterPro" id="IPR027417">
    <property type="entry name" value="P-loop_NTPase"/>
</dbReference>
<evidence type="ECO:0000256" key="2">
    <source>
        <dbReference type="ARBA" id="ARBA00022741"/>
    </source>
</evidence>
<keyword evidence="9" id="KW-1185">Reference proteome</keyword>
<dbReference type="Gene3D" id="3.40.50.300">
    <property type="entry name" value="P-loop containing nucleotide triphosphate hydrolases"/>
    <property type="match status" value="1"/>
</dbReference>
<dbReference type="AlphaFoldDB" id="A0A517SYL7"/>
<keyword evidence="4" id="KW-0067">ATP-binding</keyword>
<evidence type="ECO:0000256" key="6">
    <source>
        <dbReference type="SAM" id="Phobius"/>
    </source>
</evidence>
<dbReference type="Pfam" id="PF13614">
    <property type="entry name" value="AAA_31"/>
    <property type="match status" value="1"/>
</dbReference>
<keyword evidence="1 8" id="KW-0808">Transferase</keyword>
<dbReference type="PANTHER" id="PTHR32309:SF31">
    <property type="entry name" value="CAPSULAR EXOPOLYSACCHARIDE FAMILY"/>
    <property type="match status" value="1"/>
</dbReference>
<dbReference type="NCBIfam" id="TIGR01007">
    <property type="entry name" value="eps_fam"/>
    <property type="match status" value="1"/>
</dbReference>
<evidence type="ECO:0000313" key="9">
    <source>
        <dbReference type="Proteomes" id="UP000315003"/>
    </source>
</evidence>
<feature type="domain" description="AAA" evidence="7">
    <location>
        <begin position="495"/>
        <end position="622"/>
    </location>
</feature>
<dbReference type="EMBL" id="CP036272">
    <property type="protein sequence ID" value="QDT61153.1"/>
    <property type="molecule type" value="Genomic_DNA"/>
</dbReference>
<dbReference type="InterPro" id="IPR050445">
    <property type="entry name" value="Bact_polysacc_biosynth/exp"/>
</dbReference>
<organism evidence="8 9">
    <name type="scientific">Stieleria bergensis</name>
    <dbReference type="NCBI Taxonomy" id="2528025"/>
    <lineage>
        <taxon>Bacteria</taxon>
        <taxon>Pseudomonadati</taxon>
        <taxon>Planctomycetota</taxon>
        <taxon>Planctomycetia</taxon>
        <taxon>Pirellulales</taxon>
        <taxon>Pirellulaceae</taxon>
        <taxon>Stieleria</taxon>
    </lineage>
</organism>